<evidence type="ECO:0000313" key="1">
    <source>
        <dbReference type="EMBL" id="ODQ59446.1"/>
    </source>
</evidence>
<gene>
    <name evidence="1" type="ORF">WICANDRAFT_94839</name>
</gene>
<organism evidence="1 2">
    <name type="scientific">Wickerhamomyces anomalus (strain ATCC 58044 / CBS 1984 / NCYC 433 / NRRL Y-366-8)</name>
    <name type="common">Yeast</name>
    <name type="synonym">Hansenula anomala</name>
    <dbReference type="NCBI Taxonomy" id="683960"/>
    <lineage>
        <taxon>Eukaryota</taxon>
        <taxon>Fungi</taxon>
        <taxon>Dikarya</taxon>
        <taxon>Ascomycota</taxon>
        <taxon>Saccharomycotina</taxon>
        <taxon>Saccharomycetes</taxon>
        <taxon>Phaffomycetales</taxon>
        <taxon>Wickerhamomycetaceae</taxon>
        <taxon>Wickerhamomyces</taxon>
    </lineage>
</organism>
<dbReference type="EMBL" id="KV454211">
    <property type="protein sequence ID" value="ODQ59446.1"/>
    <property type="molecule type" value="Genomic_DNA"/>
</dbReference>
<accession>A0A1E3P1T7</accession>
<sequence>MYRLYLIGHYGIITPSISSSYTNSIGLVPARSKLSQYRFCQLKIRLIERSKLILKLTVVIPQVISARRALIVTINTNKYLS</sequence>
<dbReference type="Proteomes" id="UP000094112">
    <property type="component" value="Unassembled WGS sequence"/>
</dbReference>
<dbReference type="GeneID" id="30203711"/>
<proteinExistence type="predicted"/>
<reference evidence="1 2" key="1">
    <citation type="journal article" date="2016" name="Proc. Natl. Acad. Sci. U.S.A.">
        <title>Comparative genomics of biotechnologically important yeasts.</title>
        <authorList>
            <person name="Riley R."/>
            <person name="Haridas S."/>
            <person name="Wolfe K.H."/>
            <person name="Lopes M.R."/>
            <person name="Hittinger C.T."/>
            <person name="Goeker M."/>
            <person name="Salamov A.A."/>
            <person name="Wisecaver J.H."/>
            <person name="Long T.M."/>
            <person name="Calvey C.H."/>
            <person name="Aerts A.L."/>
            <person name="Barry K.W."/>
            <person name="Choi C."/>
            <person name="Clum A."/>
            <person name="Coughlan A.Y."/>
            <person name="Deshpande S."/>
            <person name="Douglass A.P."/>
            <person name="Hanson S.J."/>
            <person name="Klenk H.-P."/>
            <person name="LaButti K.M."/>
            <person name="Lapidus A."/>
            <person name="Lindquist E.A."/>
            <person name="Lipzen A.M."/>
            <person name="Meier-Kolthoff J.P."/>
            <person name="Ohm R.A."/>
            <person name="Otillar R.P."/>
            <person name="Pangilinan J.L."/>
            <person name="Peng Y."/>
            <person name="Rokas A."/>
            <person name="Rosa C.A."/>
            <person name="Scheuner C."/>
            <person name="Sibirny A.A."/>
            <person name="Slot J.C."/>
            <person name="Stielow J.B."/>
            <person name="Sun H."/>
            <person name="Kurtzman C.P."/>
            <person name="Blackwell M."/>
            <person name="Grigoriev I.V."/>
            <person name="Jeffries T.W."/>
        </authorList>
    </citation>
    <scope>NUCLEOTIDE SEQUENCE [LARGE SCALE GENOMIC DNA]</scope>
    <source>
        <strain evidence="2">ATCC 58044 / CBS 1984 / NCYC 433 / NRRL Y-366-8</strain>
    </source>
</reference>
<evidence type="ECO:0000313" key="2">
    <source>
        <dbReference type="Proteomes" id="UP000094112"/>
    </source>
</evidence>
<protein>
    <submittedName>
        <fullName evidence="1">Uncharacterized protein</fullName>
    </submittedName>
</protein>
<dbReference type="RefSeq" id="XP_019038653.1">
    <property type="nucleotide sequence ID" value="XM_019186465.1"/>
</dbReference>
<dbReference type="AlphaFoldDB" id="A0A1E3P1T7"/>
<keyword evidence="2" id="KW-1185">Reference proteome</keyword>
<name>A0A1E3P1T7_WICAA</name>